<evidence type="ECO:0000313" key="3">
    <source>
        <dbReference type="Proteomes" id="UP000011185"/>
    </source>
</evidence>
<evidence type="ECO:0000313" key="2">
    <source>
        <dbReference type="EMBL" id="ELQ74014.1"/>
    </source>
</evidence>
<organism evidence="2 3">
    <name type="scientific">Trachipleistophora hominis</name>
    <name type="common">Microsporidian parasite</name>
    <dbReference type="NCBI Taxonomy" id="72359"/>
    <lineage>
        <taxon>Eukaryota</taxon>
        <taxon>Fungi</taxon>
        <taxon>Fungi incertae sedis</taxon>
        <taxon>Microsporidia</taxon>
        <taxon>Pleistophoridae</taxon>
        <taxon>Trachipleistophora</taxon>
    </lineage>
</organism>
<name>L7JRF6_TRAHO</name>
<dbReference type="EMBL" id="JH994088">
    <property type="protein sequence ID" value="ELQ74014.1"/>
    <property type="molecule type" value="Genomic_DNA"/>
</dbReference>
<dbReference type="OMA" id="MIEERIC"/>
<dbReference type="VEuPathDB" id="MicrosporidiaDB:THOM_3080"/>
<dbReference type="HOGENOM" id="CLU_020887_0_0_1"/>
<dbReference type="InParanoid" id="L7JRF6"/>
<feature type="compositionally biased region" description="Basic and acidic residues" evidence="1">
    <location>
        <begin position="527"/>
        <end position="541"/>
    </location>
</feature>
<accession>L7JRF6</accession>
<dbReference type="Proteomes" id="UP000011185">
    <property type="component" value="Unassembled WGS sequence"/>
</dbReference>
<protein>
    <submittedName>
        <fullName evidence="2">Uncharacterized protein</fullName>
    </submittedName>
</protein>
<proteinExistence type="predicted"/>
<keyword evidence="3" id="KW-1185">Reference proteome</keyword>
<dbReference type="OrthoDB" id="10428887at2759"/>
<gene>
    <name evidence="2" type="ORF">THOM_3080</name>
</gene>
<dbReference type="AlphaFoldDB" id="L7JRF6"/>
<feature type="region of interest" description="Disordered" evidence="1">
    <location>
        <begin position="517"/>
        <end position="551"/>
    </location>
</feature>
<evidence type="ECO:0000256" key="1">
    <source>
        <dbReference type="SAM" id="MobiDB-lite"/>
    </source>
</evidence>
<reference evidence="2 3" key="1">
    <citation type="journal article" date="2012" name="PLoS Pathog.">
        <title>The genome of the obligate intracellular parasite Trachipleistophora hominis: new insights into microsporidian genome dynamics and reductive evolution.</title>
        <authorList>
            <person name="Heinz E."/>
            <person name="Williams T.A."/>
            <person name="Nakjang S."/>
            <person name="Noel C.J."/>
            <person name="Swan D.C."/>
            <person name="Goldberg A.V."/>
            <person name="Harris S.R."/>
            <person name="Weinmaier T."/>
            <person name="Markert S."/>
            <person name="Becher D."/>
            <person name="Bernhardt J."/>
            <person name="Dagan T."/>
            <person name="Hacker C."/>
            <person name="Lucocq J.M."/>
            <person name="Schweder T."/>
            <person name="Rattei T."/>
            <person name="Hall N."/>
            <person name="Hirt R.P."/>
            <person name="Embley T.M."/>
        </authorList>
    </citation>
    <scope>NUCLEOTIDE SEQUENCE [LARGE SCALE GENOMIC DNA]</scope>
</reference>
<sequence>MVELKEIQVSSIDKDIPAHLSDKERCYFNLNMSAELLIQNLSNVIKRYKFMFTDDFVVNYGTNETKSNMFATDIDLCYHKNTEASSNFSHVHDSYYKLDCLGIDYCCYRGISLANILSYITPRSVRKYKAENERSFTGELIANDKSVSVVKKKSIRIGICDKSMDICGDSAVGSFVVRLDGLGRKGCFVLIRDSTGVRKKELCDIKEFIGAMDRSEPMSKKMKENQSRNTQPDNFPELLEELKNQNEEFDRKKMTRRDIIKQAEGSFSHLVDMLLTDSSLRQEINRDSEGYIICYVRSAQRVDKNIFIEYCIERRNLPVLPSEIEAFSILSCIPVQKLVLEYLNTQVKLFMVDGNVDMNAIIYNFRCAFYYNLMSGEEWIRREFHTMMVKLFEMIEERICERMVGYEKCSDALIHVIFMILVSSSKHSNEDVYPDIYACPQTVGSYAGIMENLRQNFTNNLFDLSTYYDLYKNCETTFRCGSMCLIEEKRFNELLNCLIIKNKKNFLKNYDYREEKCDDNSVGESSLIHDDVDSQGKDVSDSKSSGAKKNGFVPENNTHCDDIVMLNKISKLVPVQVVDSSNLFLRERLIRHFKLIFCVPWIKIKSFFYELKHSKIFNTRIYLGYEGYEDILDLNSILLDNENLRNPSEIFIFFKKLNLGDLQMIYTNKKEMHYLFGNSFELFYRLERLRIIKKFISKYKRTLSDAVIRKRYKGIAEIMEKSARFGVLGEDGIRTFKTVLYDECVEVVREMRMSIDMQMCKMIIQ</sequence>